<dbReference type="AlphaFoldDB" id="A0A5N5TIX9"/>
<dbReference type="InterPro" id="IPR036396">
    <property type="entry name" value="Cyt_P450_sf"/>
</dbReference>
<evidence type="ECO:0000256" key="8">
    <source>
        <dbReference type="ARBA" id="ARBA00023136"/>
    </source>
</evidence>
<protein>
    <recommendedName>
        <fullName evidence="11">Cytochrome P450 4C1</fullName>
    </recommendedName>
</protein>
<evidence type="ECO:0000256" key="7">
    <source>
        <dbReference type="ARBA" id="ARBA00023033"/>
    </source>
</evidence>
<dbReference type="InterPro" id="IPR001128">
    <property type="entry name" value="Cyt_P450"/>
</dbReference>
<gene>
    <name evidence="9" type="ORF">Anas_02224</name>
</gene>
<comment type="cofactor">
    <cofactor evidence="1">
        <name>heme</name>
        <dbReference type="ChEBI" id="CHEBI:30413"/>
    </cofactor>
</comment>
<sequence length="357" mass="42583">MRWILLVVRENLDLKWHRSRKMLTPAFHFKILEEFIEVFNQQSKKFVNKLQKYSDGKPFDIFPSITLATLDIILETAMGRSINAQDDPQSEYVKAIHDMGQVIVMRITRPWLRYEFIFKRTQWGRLEKKSLEILHKFSLDTIKQRKMEYKRLKSQKIGKEETAISGKKKRQALLDLLIEYSEQNEFLTEENIREEVDTFMFAGHDTTAVGINWFIYLLGRHPEIQVNDQLFHDYREYSIPIPYIFQEKVYRELELIFGRSDRPASSADIRKMKYLECCIKESLRLLPSVSFFSRNLTEDMIIGQKFALLEEKVVLSSFFRKFRVESLEKFEDLKLTGNLIIRPEKDVLVKIFPRNEE</sequence>
<evidence type="ECO:0000256" key="2">
    <source>
        <dbReference type="ARBA" id="ARBA00004586"/>
    </source>
</evidence>
<dbReference type="GO" id="GO:0005506">
    <property type="term" value="F:iron ion binding"/>
    <property type="evidence" value="ECO:0007669"/>
    <property type="project" value="InterPro"/>
</dbReference>
<keyword evidence="6" id="KW-0408">Iron</keyword>
<keyword evidence="8" id="KW-0472">Membrane</keyword>
<keyword evidence="5" id="KW-0256">Endoplasmic reticulum</keyword>
<dbReference type="GO" id="GO:0016705">
    <property type="term" value="F:oxidoreductase activity, acting on paired donors, with incorporation or reduction of molecular oxygen"/>
    <property type="evidence" value="ECO:0007669"/>
    <property type="project" value="InterPro"/>
</dbReference>
<accession>A0A5N5TIX9</accession>
<comment type="subcellular location">
    <subcellularLocation>
        <location evidence="2">Endoplasmic reticulum membrane</location>
    </subcellularLocation>
</comment>
<dbReference type="EMBL" id="SEYY01001250">
    <property type="protein sequence ID" value="KAB7505395.1"/>
    <property type="molecule type" value="Genomic_DNA"/>
</dbReference>
<keyword evidence="4" id="KW-0349">Heme</keyword>
<evidence type="ECO:0000256" key="5">
    <source>
        <dbReference type="ARBA" id="ARBA00022824"/>
    </source>
</evidence>
<dbReference type="Gene3D" id="1.10.630.10">
    <property type="entry name" value="Cytochrome P450"/>
    <property type="match status" value="2"/>
</dbReference>
<dbReference type="Proteomes" id="UP000326759">
    <property type="component" value="Unassembled WGS sequence"/>
</dbReference>
<evidence type="ECO:0000256" key="3">
    <source>
        <dbReference type="ARBA" id="ARBA00010617"/>
    </source>
</evidence>
<keyword evidence="7" id="KW-0503">Monooxygenase</keyword>
<dbReference type="OrthoDB" id="1470350at2759"/>
<keyword evidence="10" id="KW-1185">Reference proteome</keyword>
<evidence type="ECO:0000313" key="10">
    <source>
        <dbReference type="Proteomes" id="UP000326759"/>
    </source>
</evidence>
<name>A0A5N5TIX9_9CRUS</name>
<organism evidence="9 10">
    <name type="scientific">Armadillidium nasatum</name>
    <dbReference type="NCBI Taxonomy" id="96803"/>
    <lineage>
        <taxon>Eukaryota</taxon>
        <taxon>Metazoa</taxon>
        <taxon>Ecdysozoa</taxon>
        <taxon>Arthropoda</taxon>
        <taxon>Crustacea</taxon>
        <taxon>Multicrustacea</taxon>
        <taxon>Malacostraca</taxon>
        <taxon>Eumalacostraca</taxon>
        <taxon>Peracarida</taxon>
        <taxon>Isopoda</taxon>
        <taxon>Oniscidea</taxon>
        <taxon>Crinocheta</taxon>
        <taxon>Armadillidiidae</taxon>
        <taxon>Armadillidium</taxon>
    </lineage>
</organism>
<evidence type="ECO:0008006" key="11">
    <source>
        <dbReference type="Google" id="ProtNLM"/>
    </source>
</evidence>
<evidence type="ECO:0000256" key="4">
    <source>
        <dbReference type="ARBA" id="ARBA00022617"/>
    </source>
</evidence>
<comment type="caution">
    <text evidence="9">The sequence shown here is derived from an EMBL/GenBank/DDBJ whole genome shotgun (WGS) entry which is preliminary data.</text>
</comment>
<dbReference type="SUPFAM" id="SSF48264">
    <property type="entry name" value="Cytochrome P450"/>
    <property type="match status" value="1"/>
</dbReference>
<evidence type="ECO:0000313" key="9">
    <source>
        <dbReference type="EMBL" id="KAB7505395.1"/>
    </source>
</evidence>
<reference evidence="9 10" key="1">
    <citation type="journal article" date="2019" name="PLoS Biol.">
        <title>Sex chromosomes control vertical transmission of feminizing Wolbachia symbionts in an isopod.</title>
        <authorList>
            <person name="Becking T."/>
            <person name="Chebbi M.A."/>
            <person name="Giraud I."/>
            <person name="Moumen B."/>
            <person name="Laverre T."/>
            <person name="Caubet Y."/>
            <person name="Peccoud J."/>
            <person name="Gilbert C."/>
            <person name="Cordaux R."/>
        </authorList>
    </citation>
    <scope>NUCLEOTIDE SEQUENCE [LARGE SCALE GENOMIC DNA]</scope>
    <source>
        <strain evidence="9">ANa2</strain>
        <tissue evidence="9">Whole body excluding digestive tract and cuticle</tissue>
    </source>
</reference>
<dbReference type="Pfam" id="PF00067">
    <property type="entry name" value="p450"/>
    <property type="match status" value="2"/>
</dbReference>
<comment type="similarity">
    <text evidence="3">Belongs to the cytochrome P450 family.</text>
</comment>
<dbReference type="GO" id="GO:0020037">
    <property type="term" value="F:heme binding"/>
    <property type="evidence" value="ECO:0007669"/>
    <property type="project" value="InterPro"/>
</dbReference>
<proteinExistence type="inferred from homology"/>
<dbReference type="PANTHER" id="PTHR24291:SF189">
    <property type="entry name" value="CYTOCHROME P450 4C3-RELATED"/>
    <property type="match status" value="1"/>
</dbReference>
<evidence type="ECO:0000256" key="6">
    <source>
        <dbReference type="ARBA" id="ARBA00023004"/>
    </source>
</evidence>
<dbReference type="GO" id="GO:0005789">
    <property type="term" value="C:endoplasmic reticulum membrane"/>
    <property type="evidence" value="ECO:0007669"/>
    <property type="project" value="UniProtKB-SubCell"/>
</dbReference>
<dbReference type="GO" id="GO:0004497">
    <property type="term" value="F:monooxygenase activity"/>
    <property type="evidence" value="ECO:0007669"/>
    <property type="project" value="UniProtKB-KW"/>
</dbReference>
<dbReference type="InterPro" id="IPR050196">
    <property type="entry name" value="Cytochrome_P450_Monoox"/>
</dbReference>
<keyword evidence="4" id="KW-0479">Metal-binding</keyword>
<evidence type="ECO:0000256" key="1">
    <source>
        <dbReference type="ARBA" id="ARBA00001971"/>
    </source>
</evidence>
<dbReference type="PANTHER" id="PTHR24291">
    <property type="entry name" value="CYTOCHROME P450 FAMILY 4"/>
    <property type="match status" value="1"/>
</dbReference>
<keyword evidence="7" id="KW-0560">Oxidoreductase</keyword>